<evidence type="ECO:0000313" key="3">
    <source>
        <dbReference type="Proteomes" id="UP001652564"/>
    </source>
</evidence>
<proteinExistence type="predicted"/>
<dbReference type="InterPro" id="IPR014729">
    <property type="entry name" value="Rossmann-like_a/b/a_fold"/>
</dbReference>
<dbReference type="Gene3D" id="3.40.50.620">
    <property type="entry name" value="HUPs"/>
    <property type="match status" value="1"/>
</dbReference>
<organism evidence="2 3">
    <name type="scientific">Albidovulum litorale</name>
    <dbReference type="NCBI Taxonomy" id="2984134"/>
    <lineage>
        <taxon>Bacteria</taxon>
        <taxon>Pseudomonadati</taxon>
        <taxon>Pseudomonadota</taxon>
        <taxon>Alphaproteobacteria</taxon>
        <taxon>Rhodobacterales</taxon>
        <taxon>Paracoccaceae</taxon>
        <taxon>Albidovulum</taxon>
    </lineage>
</organism>
<comment type="caution">
    <text evidence="2">The sequence shown here is derived from an EMBL/GenBank/DDBJ whole genome shotgun (WGS) entry which is preliminary data.</text>
</comment>
<reference evidence="2 3" key="1">
    <citation type="submission" date="2022-10" db="EMBL/GenBank/DDBJ databases">
        <title>Defluviimonas sp. nov., isolated from ocean surface sediments.</title>
        <authorList>
            <person name="He W."/>
            <person name="Wang L."/>
            <person name="Zhang D.-F."/>
        </authorList>
    </citation>
    <scope>NUCLEOTIDE SEQUENCE [LARGE SCALE GENOMIC DNA]</scope>
    <source>
        <strain evidence="2 3">WL0050</strain>
    </source>
</reference>
<dbReference type="InterPro" id="IPR006016">
    <property type="entry name" value="UspA"/>
</dbReference>
<dbReference type="CDD" id="cd00293">
    <property type="entry name" value="USP-like"/>
    <property type="match status" value="1"/>
</dbReference>
<evidence type="ECO:0000313" key="2">
    <source>
        <dbReference type="EMBL" id="MCV2871302.1"/>
    </source>
</evidence>
<dbReference type="Pfam" id="PF00582">
    <property type="entry name" value="Usp"/>
    <property type="match status" value="1"/>
</dbReference>
<feature type="domain" description="UspA" evidence="1">
    <location>
        <begin position="1"/>
        <end position="137"/>
    </location>
</feature>
<dbReference type="SUPFAM" id="SSF52402">
    <property type="entry name" value="Adenine nucleotide alpha hydrolases-like"/>
    <property type="match status" value="1"/>
</dbReference>
<evidence type="ECO:0000259" key="1">
    <source>
        <dbReference type="Pfam" id="PF00582"/>
    </source>
</evidence>
<gene>
    <name evidence="2" type="ORF">OEZ71_03225</name>
</gene>
<accession>A0ABT2ZJL6</accession>
<protein>
    <submittedName>
        <fullName evidence="2">Universal stress protein</fullName>
    </submittedName>
</protein>
<dbReference type="EMBL" id="JAOWKZ010000001">
    <property type="protein sequence ID" value="MCV2871302.1"/>
    <property type="molecule type" value="Genomic_DNA"/>
</dbReference>
<name>A0ABT2ZJL6_9RHOB</name>
<dbReference type="RefSeq" id="WP_263738482.1">
    <property type="nucleotide sequence ID" value="NZ_JAOWKZ010000001.1"/>
</dbReference>
<dbReference type="Proteomes" id="UP001652564">
    <property type="component" value="Unassembled WGS sequence"/>
</dbReference>
<keyword evidence="3" id="KW-1185">Reference proteome</keyword>
<sequence>MFRKIMVPVDLRHTESMQKALSVAADLARHYSASVCYVGVTGSEPSELAHRPEEFAEKLKKFAEGEAKERGHTATSHMVISHDPTTELDDALSRALAETGADLVVMATHLPNVTDYIWASHGGTLAMHSNASVMLVRG</sequence>